<comment type="caution">
    <text evidence="10">The sequence shown here is derived from an EMBL/GenBank/DDBJ whole genome shotgun (WGS) entry which is preliminary data.</text>
</comment>
<comment type="similarity">
    <text evidence="6">Belongs to the ABC-4 integral membrane protein family.</text>
</comment>
<keyword evidence="4 7" id="KW-1133">Transmembrane helix</keyword>
<evidence type="ECO:0000256" key="5">
    <source>
        <dbReference type="ARBA" id="ARBA00023136"/>
    </source>
</evidence>
<proteinExistence type="inferred from homology"/>
<dbReference type="PANTHER" id="PTHR30572:SF4">
    <property type="entry name" value="ABC TRANSPORTER PERMEASE YTRF"/>
    <property type="match status" value="1"/>
</dbReference>
<reference evidence="10 11" key="1">
    <citation type="submission" date="2024-04" db="EMBL/GenBank/DDBJ databases">
        <title>Draft genome sequence of Sessilibacter corallicola NBRC 116591.</title>
        <authorList>
            <person name="Miyakawa T."/>
            <person name="Kusuya Y."/>
            <person name="Miura T."/>
        </authorList>
    </citation>
    <scope>NUCLEOTIDE SEQUENCE [LARGE SCALE GENOMIC DNA]</scope>
    <source>
        <strain evidence="10 11">KU-00831-HH</strain>
    </source>
</reference>
<evidence type="ECO:0000256" key="4">
    <source>
        <dbReference type="ARBA" id="ARBA00022989"/>
    </source>
</evidence>
<evidence type="ECO:0000313" key="10">
    <source>
        <dbReference type="EMBL" id="GAA6167073.1"/>
    </source>
</evidence>
<comment type="subcellular location">
    <subcellularLocation>
        <location evidence="1">Cell membrane</location>
        <topology evidence="1">Multi-pass membrane protein</topology>
    </subcellularLocation>
</comment>
<evidence type="ECO:0000259" key="8">
    <source>
        <dbReference type="Pfam" id="PF02687"/>
    </source>
</evidence>
<feature type="domain" description="MacB-like periplasmic core" evidence="9">
    <location>
        <begin position="21"/>
        <end position="241"/>
    </location>
</feature>
<dbReference type="Pfam" id="PF12704">
    <property type="entry name" value="MacB_PCD"/>
    <property type="match status" value="1"/>
</dbReference>
<keyword evidence="11" id="KW-1185">Reference proteome</keyword>
<evidence type="ECO:0000256" key="1">
    <source>
        <dbReference type="ARBA" id="ARBA00004651"/>
    </source>
</evidence>
<keyword evidence="2" id="KW-1003">Cell membrane</keyword>
<gene>
    <name evidence="10" type="ORF">NBRC116591_08830</name>
</gene>
<dbReference type="InterPro" id="IPR050250">
    <property type="entry name" value="Macrolide_Exporter_MacB"/>
</dbReference>
<feature type="transmembrane region" description="Helical" evidence="7">
    <location>
        <begin position="361"/>
        <end position="384"/>
    </location>
</feature>
<protein>
    <submittedName>
        <fullName evidence="10">ABC transporter permease</fullName>
    </submittedName>
</protein>
<sequence>MNLIDGFTWITRSVLSAKQRSVLTVAGIAIGITAVALLTSVGEGLRHYLLDSFSQFGTRIIAVTPGKSSTQGMPGVLNSVKPLSIDDAESLRKLPYVTAVVAIVNGTGKVEADQFSRDTNIFGVSSDADKAWKINVSQGRFLPADDPHSSRAYAVLGSKLKQELFGDRPVLGEFVRVGGTRFRIIGVMESKGQLLGFDLDDIIYIPVARGLQLFDRESLMEIDIVFDEFTNSTNMSDRITRQLMSLHGIEDFTLFTQEDMLSTLDDILRFITLAVASIGGISLFVGGVGVVTIMMTSLQERASEIGLLSALGSTRQQILSLFLGEAVVLSCSGGLIGIVTALGIVFTLNMTLPNLPLSINVFYLLLALLLSLIIGLIAGILPALKASRLNPIETLRNE</sequence>
<feature type="domain" description="ABC3 transporter permease C-terminal" evidence="8">
    <location>
        <begin position="277"/>
        <end position="391"/>
    </location>
</feature>
<evidence type="ECO:0000256" key="7">
    <source>
        <dbReference type="SAM" id="Phobius"/>
    </source>
</evidence>
<dbReference type="Proteomes" id="UP001465153">
    <property type="component" value="Unassembled WGS sequence"/>
</dbReference>
<dbReference type="RefSeq" id="WP_353301808.1">
    <property type="nucleotide sequence ID" value="NZ_BAABWN010000002.1"/>
</dbReference>
<evidence type="ECO:0000313" key="11">
    <source>
        <dbReference type="Proteomes" id="UP001465153"/>
    </source>
</evidence>
<feature type="transmembrane region" description="Helical" evidence="7">
    <location>
        <begin position="319"/>
        <end position="349"/>
    </location>
</feature>
<feature type="transmembrane region" description="Helical" evidence="7">
    <location>
        <begin position="270"/>
        <end position="298"/>
    </location>
</feature>
<dbReference type="PANTHER" id="PTHR30572">
    <property type="entry name" value="MEMBRANE COMPONENT OF TRANSPORTER-RELATED"/>
    <property type="match status" value="1"/>
</dbReference>
<feature type="transmembrane region" description="Helical" evidence="7">
    <location>
        <begin position="21"/>
        <end position="42"/>
    </location>
</feature>
<evidence type="ECO:0000256" key="3">
    <source>
        <dbReference type="ARBA" id="ARBA00022692"/>
    </source>
</evidence>
<dbReference type="Pfam" id="PF02687">
    <property type="entry name" value="FtsX"/>
    <property type="match status" value="1"/>
</dbReference>
<keyword evidence="3 7" id="KW-0812">Transmembrane</keyword>
<dbReference type="InterPro" id="IPR025857">
    <property type="entry name" value="MacB_PCD"/>
</dbReference>
<organism evidence="10 11">
    <name type="scientific">Sessilibacter corallicola</name>
    <dbReference type="NCBI Taxonomy" id="2904075"/>
    <lineage>
        <taxon>Bacteria</taxon>
        <taxon>Pseudomonadati</taxon>
        <taxon>Pseudomonadota</taxon>
        <taxon>Gammaproteobacteria</taxon>
        <taxon>Cellvibrionales</taxon>
        <taxon>Cellvibrionaceae</taxon>
        <taxon>Sessilibacter</taxon>
    </lineage>
</organism>
<evidence type="ECO:0000256" key="2">
    <source>
        <dbReference type="ARBA" id="ARBA00022475"/>
    </source>
</evidence>
<evidence type="ECO:0000259" key="9">
    <source>
        <dbReference type="Pfam" id="PF12704"/>
    </source>
</evidence>
<keyword evidence="5 7" id="KW-0472">Membrane</keyword>
<name>A0ABQ0A608_9GAMM</name>
<dbReference type="InterPro" id="IPR003838">
    <property type="entry name" value="ABC3_permease_C"/>
</dbReference>
<accession>A0ABQ0A608</accession>
<evidence type="ECO:0000256" key="6">
    <source>
        <dbReference type="ARBA" id="ARBA00038076"/>
    </source>
</evidence>
<dbReference type="EMBL" id="BAABWN010000002">
    <property type="protein sequence ID" value="GAA6167073.1"/>
    <property type="molecule type" value="Genomic_DNA"/>
</dbReference>